<sequence length="43" mass="5117">MTNIHIEVPDEEQYERLRDVKNKYGLTWRGMLVHAADDLDTQD</sequence>
<accession>A0ABD5QV13</accession>
<keyword evidence="2" id="KW-1185">Reference proteome</keyword>
<evidence type="ECO:0000313" key="2">
    <source>
        <dbReference type="Proteomes" id="UP001596145"/>
    </source>
</evidence>
<evidence type="ECO:0000313" key="1">
    <source>
        <dbReference type="EMBL" id="MFC5135920.1"/>
    </source>
</evidence>
<dbReference type="AlphaFoldDB" id="A0ABD5QV13"/>
<dbReference type="Proteomes" id="UP001596145">
    <property type="component" value="Unassembled WGS sequence"/>
</dbReference>
<protein>
    <recommendedName>
        <fullName evidence="3">CopG family transcriptional regulator</fullName>
    </recommendedName>
</protein>
<reference evidence="1 2" key="1">
    <citation type="journal article" date="2019" name="Int. J. Syst. Evol. Microbiol.">
        <title>The Global Catalogue of Microorganisms (GCM) 10K type strain sequencing project: providing services to taxonomists for standard genome sequencing and annotation.</title>
        <authorList>
            <consortium name="The Broad Institute Genomics Platform"/>
            <consortium name="The Broad Institute Genome Sequencing Center for Infectious Disease"/>
            <person name="Wu L."/>
            <person name="Ma J."/>
        </authorList>
    </citation>
    <scope>NUCLEOTIDE SEQUENCE [LARGE SCALE GENOMIC DNA]</scope>
    <source>
        <strain evidence="1 2">CGMCC 1.16026</strain>
    </source>
</reference>
<proteinExistence type="predicted"/>
<evidence type="ECO:0008006" key="3">
    <source>
        <dbReference type="Google" id="ProtNLM"/>
    </source>
</evidence>
<name>A0ABD5QV13_9EURY</name>
<comment type="caution">
    <text evidence="1">The sequence shown here is derived from an EMBL/GenBank/DDBJ whole genome shotgun (WGS) entry which is preliminary data.</text>
</comment>
<organism evidence="1 2">
    <name type="scientific">Halorubrum glutamatedens</name>
    <dbReference type="NCBI Taxonomy" id="2707018"/>
    <lineage>
        <taxon>Archaea</taxon>
        <taxon>Methanobacteriati</taxon>
        <taxon>Methanobacteriota</taxon>
        <taxon>Stenosarchaea group</taxon>
        <taxon>Halobacteria</taxon>
        <taxon>Halobacteriales</taxon>
        <taxon>Haloferacaceae</taxon>
        <taxon>Halorubrum</taxon>
    </lineage>
</organism>
<gene>
    <name evidence="1" type="ORF">ACFPJA_14495</name>
</gene>
<dbReference type="RefSeq" id="WP_275263148.1">
    <property type="nucleotide sequence ID" value="NZ_JBHSKV010000018.1"/>
</dbReference>
<dbReference type="EMBL" id="JBHSKV010000018">
    <property type="protein sequence ID" value="MFC5135920.1"/>
    <property type="molecule type" value="Genomic_DNA"/>
</dbReference>